<keyword evidence="5 6" id="KW-0472">Membrane</keyword>
<dbReference type="GO" id="GO:0005886">
    <property type="term" value="C:plasma membrane"/>
    <property type="evidence" value="ECO:0007669"/>
    <property type="project" value="UniProtKB-SubCell"/>
</dbReference>
<evidence type="ECO:0000256" key="6">
    <source>
        <dbReference type="HAMAP-Rule" id="MF_02095"/>
    </source>
</evidence>
<feature type="binding site" evidence="7">
    <location>
        <position position="87"/>
    </location>
    <ligand>
        <name>Mg(2+)</name>
        <dbReference type="ChEBI" id="CHEBI:18420"/>
        <label>1</label>
        <note>catalytic</note>
    </ligand>
</feature>
<dbReference type="GO" id="GO:0008441">
    <property type="term" value="F:3'(2'),5'-bisphosphate nucleotidase activity"/>
    <property type="evidence" value="ECO:0007669"/>
    <property type="project" value="UniProtKB-UniRule"/>
</dbReference>
<dbReference type="HAMAP" id="MF_02095">
    <property type="entry name" value="CysQ"/>
    <property type="match status" value="1"/>
</dbReference>
<sequence>MNMTRECRQQDEPVTQGAKMAVLDIVKRSGWAILQYYSEIASADSRHPLKVTHKEDRSPLTEADLASHKIIVSALSELTPHLPVISEEDGKRVPKYPAPKCFWLVDPLDGTKEFLAGSGEFTVNIALIWHGKSIFGVVGAPALDLIYWGGEDEGAFRIDGIMGGSIEIAPWPVSGRPVRIVASKSHMTPETLAFAQRFKPNELIQAGSSLKFCRIAEGSADLYPRLGPTCEWDTAAAQAVVEGAGGHVFDLEGRALRYGKKEILNPYFVASSVSSEVILPGLS</sequence>
<keyword evidence="3 6" id="KW-0997">Cell inner membrane</keyword>
<keyword evidence="2 6" id="KW-1003">Cell membrane</keyword>
<comment type="catalytic activity">
    <reaction evidence="6">
        <text>adenosine 3',5'-bisphosphate + H2O = AMP + phosphate</text>
        <dbReference type="Rhea" id="RHEA:10040"/>
        <dbReference type="ChEBI" id="CHEBI:15377"/>
        <dbReference type="ChEBI" id="CHEBI:43474"/>
        <dbReference type="ChEBI" id="CHEBI:58343"/>
        <dbReference type="ChEBI" id="CHEBI:456215"/>
        <dbReference type="EC" id="3.1.3.7"/>
    </reaction>
</comment>
<evidence type="ECO:0000256" key="1">
    <source>
        <dbReference type="ARBA" id="ARBA00005289"/>
    </source>
</evidence>
<protein>
    <recommendedName>
        <fullName evidence="6">3'(2'),5'-bisphosphate nucleotidase CysQ</fullName>
        <ecNumber evidence="6">3.1.3.7</ecNumber>
    </recommendedName>
    <alternativeName>
        <fullName evidence="6">3'(2'),5-bisphosphonucleoside 3'(2')-phosphohydrolase</fullName>
    </alternativeName>
    <alternativeName>
        <fullName evidence="6">3'-phosphoadenosine 5'-phosphate phosphatase</fullName>
        <shortName evidence="6">PAP phosphatase</shortName>
    </alternativeName>
</protein>
<accession>A0A9E6MWQ8</accession>
<dbReference type="InterPro" id="IPR020550">
    <property type="entry name" value="Inositol_monophosphatase_CS"/>
</dbReference>
<reference evidence="8" key="1">
    <citation type="submission" date="2021-02" db="EMBL/GenBank/DDBJ databases">
        <title>Comparative genomics of Ferrovum myxofaciens strains, predominant extremophile bacteria forming large biofilm stalactites in acid mine ecosystems.</title>
        <authorList>
            <person name="Burkartova K."/>
            <person name="Ridl J."/>
            <person name="Pajer P."/>
            <person name="Falteisek L."/>
        </authorList>
    </citation>
    <scope>NUCLEOTIDE SEQUENCE</scope>
    <source>
        <strain evidence="8">MI1III</strain>
    </source>
</reference>
<evidence type="ECO:0000256" key="4">
    <source>
        <dbReference type="ARBA" id="ARBA00022801"/>
    </source>
</evidence>
<organism evidence="8 9">
    <name type="scientific">Ferrovum myxofaciens</name>
    <dbReference type="NCBI Taxonomy" id="416213"/>
    <lineage>
        <taxon>Bacteria</taxon>
        <taxon>Pseudomonadati</taxon>
        <taxon>Pseudomonadota</taxon>
        <taxon>Betaproteobacteria</taxon>
        <taxon>Ferrovales</taxon>
        <taxon>Ferrovaceae</taxon>
        <taxon>Ferrovum</taxon>
    </lineage>
</organism>
<keyword evidence="6 7" id="KW-0460">Magnesium</keyword>
<evidence type="ECO:0000256" key="2">
    <source>
        <dbReference type="ARBA" id="ARBA00022475"/>
    </source>
</evidence>
<keyword evidence="4 6" id="KW-0378">Hydrolase</keyword>
<dbReference type="GO" id="GO:0000103">
    <property type="term" value="P:sulfate assimilation"/>
    <property type="evidence" value="ECO:0007669"/>
    <property type="project" value="TreeGrafter"/>
</dbReference>
<comment type="similarity">
    <text evidence="1 6">Belongs to the inositol monophosphatase superfamily. CysQ family.</text>
</comment>
<dbReference type="InterPro" id="IPR000760">
    <property type="entry name" value="Inositol_monophosphatase-like"/>
</dbReference>
<gene>
    <name evidence="6 8" type="primary">cysQ</name>
    <name evidence="8" type="ORF">JZL65_11950</name>
</gene>
<feature type="binding site" evidence="7">
    <location>
        <position position="108"/>
    </location>
    <ligand>
        <name>Mg(2+)</name>
        <dbReference type="ChEBI" id="CHEBI:18420"/>
        <label>1</label>
        <note>catalytic</note>
    </ligand>
</feature>
<feature type="binding site" evidence="6">
    <location>
        <position position="109"/>
    </location>
    <ligand>
        <name>Mg(2+)</name>
        <dbReference type="ChEBI" id="CHEBI:18420"/>
        <label>2</label>
    </ligand>
</feature>
<dbReference type="EMBL" id="CP071137">
    <property type="protein sequence ID" value="QWY77164.1"/>
    <property type="molecule type" value="Genomic_DNA"/>
</dbReference>
<feature type="binding site" evidence="7">
    <location>
        <position position="109"/>
    </location>
    <ligand>
        <name>Mg(2+)</name>
        <dbReference type="ChEBI" id="CHEBI:18420"/>
        <label>1</label>
        <note>catalytic</note>
    </ligand>
</feature>
<name>A0A9E6MWQ8_9PROT</name>
<dbReference type="InterPro" id="IPR006240">
    <property type="entry name" value="CysQ"/>
</dbReference>
<feature type="binding site" evidence="6">
    <location>
        <begin position="108"/>
        <end position="111"/>
    </location>
    <ligand>
        <name>substrate</name>
    </ligand>
</feature>
<dbReference type="PANTHER" id="PTHR43028">
    <property type="entry name" value="3'(2'),5'-BISPHOSPHATE NUCLEOTIDASE 1"/>
    <property type="match status" value="1"/>
</dbReference>
<feature type="binding site" evidence="7">
    <location>
        <position position="106"/>
    </location>
    <ligand>
        <name>Mg(2+)</name>
        <dbReference type="ChEBI" id="CHEBI:18420"/>
        <label>1</label>
        <note>catalytic</note>
    </ligand>
</feature>
<dbReference type="AlphaFoldDB" id="A0A9E6MWQ8"/>
<feature type="binding site" evidence="6">
    <location>
        <position position="233"/>
    </location>
    <ligand>
        <name>Mg(2+)</name>
        <dbReference type="ChEBI" id="CHEBI:18420"/>
        <label>2</label>
    </ligand>
</feature>
<dbReference type="GO" id="GO:0000287">
    <property type="term" value="F:magnesium ion binding"/>
    <property type="evidence" value="ECO:0007669"/>
    <property type="project" value="UniProtKB-UniRule"/>
</dbReference>
<dbReference type="NCBIfam" id="TIGR01331">
    <property type="entry name" value="bisphos_cysQ"/>
    <property type="match status" value="1"/>
</dbReference>
<dbReference type="PRINTS" id="PR00377">
    <property type="entry name" value="IMPHPHTASES"/>
</dbReference>
<dbReference type="Gene3D" id="3.40.190.80">
    <property type="match status" value="1"/>
</dbReference>
<feature type="binding site" evidence="6">
    <location>
        <position position="233"/>
    </location>
    <ligand>
        <name>substrate</name>
    </ligand>
</feature>
<dbReference type="PROSITE" id="PS00630">
    <property type="entry name" value="IMP_2"/>
    <property type="match status" value="1"/>
</dbReference>
<dbReference type="InterPro" id="IPR050725">
    <property type="entry name" value="CysQ/Inositol_MonoPase"/>
</dbReference>
<evidence type="ECO:0000313" key="9">
    <source>
        <dbReference type="Proteomes" id="UP000683551"/>
    </source>
</evidence>
<evidence type="ECO:0000256" key="3">
    <source>
        <dbReference type="ARBA" id="ARBA00022519"/>
    </source>
</evidence>
<dbReference type="Proteomes" id="UP000683551">
    <property type="component" value="Chromosome"/>
</dbReference>
<dbReference type="CDD" id="cd01638">
    <property type="entry name" value="CysQ"/>
    <property type="match status" value="1"/>
</dbReference>
<dbReference type="PANTHER" id="PTHR43028:SF5">
    <property type="entry name" value="3'(2'),5'-BISPHOSPHATE NUCLEOTIDASE 1"/>
    <property type="match status" value="1"/>
</dbReference>
<dbReference type="SUPFAM" id="SSF56655">
    <property type="entry name" value="Carbohydrate phosphatase"/>
    <property type="match status" value="1"/>
</dbReference>
<dbReference type="Gene3D" id="3.30.540.10">
    <property type="entry name" value="Fructose-1,6-Bisphosphatase, subunit A, domain 1"/>
    <property type="match status" value="1"/>
</dbReference>
<dbReference type="GO" id="GO:0050427">
    <property type="term" value="P:3'-phosphoadenosine 5'-phosphosulfate metabolic process"/>
    <property type="evidence" value="ECO:0007669"/>
    <property type="project" value="TreeGrafter"/>
</dbReference>
<feature type="binding site" evidence="6">
    <location>
        <position position="87"/>
    </location>
    <ligand>
        <name>substrate</name>
    </ligand>
</feature>
<feature type="binding site" evidence="6">
    <location>
        <position position="106"/>
    </location>
    <ligand>
        <name>Mg(2+)</name>
        <dbReference type="ChEBI" id="CHEBI:18420"/>
        <label>1</label>
    </ligand>
</feature>
<proteinExistence type="inferred from homology"/>
<evidence type="ECO:0000256" key="5">
    <source>
        <dbReference type="ARBA" id="ARBA00023136"/>
    </source>
</evidence>
<comment type="subcellular location">
    <subcellularLocation>
        <location evidence="6">Cell inner membrane</location>
        <topology evidence="6">Peripheral membrane protein</topology>
        <orientation evidence="6">Cytoplasmic side</orientation>
    </subcellularLocation>
</comment>
<comment type="cofactor">
    <cofactor evidence="6 7">
        <name>Mg(2+)</name>
        <dbReference type="ChEBI" id="CHEBI:18420"/>
    </cofactor>
</comment>
<feature type="binding site" evidence="6">
    <location>
        <position position="106"/>
    </location>
    <ligand>
        <name>Mg(2+)</name>
        <dbReference type="ChEBI" id="CHEBI:18420"/>
        <label>2</label>
    </ligand>
</feature>
<keyword evidence="6 7" id="KW-0479">Metal-binding</keyword>
<feature type="binding site" evidence="6">
    <location>
        <position position="87"/>
    </location>
    <ligand>
        <name>Mg(2+)</name>
        <dbReference type="ChEBI" id="CHEBI:18420"/>
        <label>1</label>
    </ligand>
</feature>
<evidence type="ECO:0000256" key="7">
    <source>
        <dbReference type="PIRSR" id="PIRSR600760-2"/>
    </source>
</evidence>
<dbReference type="GO" id="GO:0046854">
    <property type="term" value="P:phosphatidylinositol phosphate biosynthetic process"/>
    <property type="evidence" value="ECO:0007669"/>
    <property type="project" value="InterPro"/>
</dbReference>
<dbReference type="EC" id="3.1.3.7" evidence="6"/>
<comment type="function">
    <text evidence="6">Converts adenosine-3',5'-bisphosphate (PAP) to AMP.</text>
</comment>
<dbReference type="Pfam" id="PF00459">
    <property type="entry name" value="Inositol_P"/>
    <property type="match status" value="1"/>
</dbReference>
<evidence type="ECO:0000313" key="8">
    <source>
        <dbReference type="EMBL" id="QWY77164.1"/>
    </source>
</evidence>
<feature type="binding site" evidence="6">
    <location>
        <position position="108"/>
    </location>
    <ligand>
        <name>Mg(2+)</name>
        <dbReference type="ChEBI" id="CHEBI:18420"/>
        <label>1</label>
    </ligand>
</feature>
<feature type="binding site" evidence="7">
    <location>
        <position position="233"/>
    </location>
    <ligand>
        <name>Mg(2+)</name>
        <dbReference type="ChEBI" id="CHEBI:18420"/>
        <label>1</label>
        <note>catalytic</note>
    </ligand>
</feature>